<dbReference type="EMBL" id="KZ107841">
    <property type="protein sequence ID" value="OSS50738.1"/>
    <property type="molecule type" value="Genomic_DNA"/>
</dbReference>
<proteinExistence type="predicted"/>
<dbReference type="InterPro" id="IPR000195">
    <property type="entry name" value="Rab-GAP-TBC_dom"/>
</dbReference>
<dbReference type="GO" id="GO:1902413">
    <property type="term" value="P:negative regulation of mitotic cytokinesis"/>
    <property type="evidence" value="ECO:0007669"/>
    <property type="project" value="EnsemblFungi"/>
</dbReference>
<dbReference type="STRING" id="105696.A0A1Y2M692"/>
<dbReference type="OMA" id="MEGVHKG"/>
<dbReference type="Proteomes" id="UP000193240">
    <property type="component" value="Unassembled WGS sequence"/>
</dbReference>
<dbReference type="SMART" id="SM00164">
    <property type="entry name" value="TBC"/>
    <property type="match status" value="1"/>
</dbReference>
<dbReference type="Gene3D" id="1.10.472.80">
    <property type="entry name" value="Ypt/Rab-GAP domain of gyp1p, domain 3"/>
    <property type="match status" value="1"/>
</dbReference>
<evidence type="ECO:0000313" key="2">
    <source>
        <dbReference type="EMBL" id="OSS50738.1"/>
    </source>
</evidence>
<dbReference type="SUPFAM" id="SSF47923">
    <property type="entry name" value="Ypt/Rab-GAP domain of gyp1p"/>
    <property type="match status" value="2"/>
</dbReference>
<dbReference type="GO" id="GO:0005096">
    <property type="term" value="F:GTPase activator activity"/>
    <property type="evidence" value="ECO:0007669"/>
    <property type="project" value="EnsemblFungi"/>
</dbReference>
<dbReference type="GO" id="GO:0071957">
    <property type="term" value="C:old mitotic spindle pole body"/>
    <property type="evidence" value="ECO:0007669"/>
    <property type="project" value="EnsemblFungi"/>
</dbReference>
<dbReference type="InParanoid" id="A0A1Y2M692"/>
<gene>
    <name evidence="2" type="ORF">B5807_04085</name>
</gene>
<organism evidence="2 3">
    <name type="scientific">Epicoccum nigrum</name>
    <name type="common">Soil fungus</name>
    <name type="synonym">Epicoccum purpurascens</name>
    <dbReference type="NCBI Taxonomy" id="105696"/>
    <lineage>
        <taxon>Eukaryota</taxon>
        <taxon>Fungi</taxon>
        <taxon>Dikarya</taxon>
        <taxon>Ascomycota</taxon>
        <taxon>Pezizomycotina</taxon>
        <taxon>Dothideomycetes</taxon>
        <taxon>Pleosporomycetidae</taxon>
        <taxon>Pleosporales</taxon>
        <taxon>Pleosporineae</taxon>
        <taxon>Didymellaceae</taxon>
        <taxon>Epicoccum</taxon>
    </lineage>
</organism>
<dbReference type="GO" id="GO:0035974">
    <property type="term" value="C:meiotic spindle pole body"/>
    <property type="evidence" value="ECO:0007669"/>
    <property type="project" value="EnsemblFungi"/>
</dbReference>
<dbReference type="GO" id="GO:0031030">
    <property type="term" value="P:negative regulation of septation initiation signaling"/>
    <property type="evidence" value="ECO:0007669"/>
    <property type="project" value="EnsemblFungi"/>
</dbReference>
<feature type="domain" description="Rab-GAP TBC" evidence="1">
    <location>
        <begin position="38"/>
        <end position="272"/>
    </location>
</feature>
<sequence length="336" mass="36814">MTNLDQLLLKGANSDMTEENLAELRYTILTKGIPANSEGMSELRIYIWLILLNAAPLRTDIYLDLVRQGASPAHSKIQNDTFRTFQGDPLFRRRVTQNSITRVLNAVAWRLNDAHEARVNGWQSPPTLSEFGGSPISRHSFSTAGGGGGGATDKSASVQADAEQIGYVQGMNVLCGPFLYAAKGEVEAFTGFETLITRECPGYVRGSMDGVHKGLALVDRVLAVVDPKLHAHLMAHRMEAKIYAFASVLTMCACTPPLPEVLLLWDFLFAYGPHLNILCIVAQLVLIRTEILSSPSPNQILRNLPGLQARRIIDVAVSFSGRIPEDMYAEIVSHAK</sequence>
<name>A0A1Y2M692_EPING</name>
<dbReference type="FunFam" id="1.10.472.80:FF:000026">
    <property type="entry name" value="Mitotic check point protein (Bub2)"/>
    <property type="match status" value="1"/>
</dbReference>
<dbReference type="AlphaFoldDB" id="A0A1Y2M692"/>
<dbReference type="GO" id="GO:1990334">
    <property type="term" value="C:Bfa1-Bub2 complex"/>
    <property type="evidence" value="ECO:0007669"/>
    <property type="project" value="EnsemblFungi"/>
</dbReference>
<dbReference type="PANTHER" id="PTHR22957:SF263">
    <property type="entry name" value="MITOTIC CHECK POINT PROTEIN BUB2"/>
    <property type="match status" value="1"/>
</dbReference>
<reference evidence="2 3" key="1">
    <citation type="journal article" date="2017" name="Genome Announc.">
        <title>Genome sequence of the saprophytic ascomycete Epicoccum nigrum ICMP 19927 strain isolated from New Zealand.</title>
        <authorList>
            <person name="Fokin M."/>
            <person name="Fleetwood D."/>
            <person name="Weir B.S."/>
            <person name="Villas-Boas S.G."/>
        </authorList>
    </citation>
    <scope>NUCLEOTIDE SEQUENCE [LARGE SCALE GENOMIC DNA]</scope>
    <source>
        <strain evidence="2 3">ICMP 19927</strain>
    </source>
</reference>
<evidence type="ECO:0000313" key="3">
    <source>
        <dbReference type="Proteomes" id="UP000193240"/>
    </source>
</evidence>
<keyword evidence="3" id="KW-1185">Reference proteome</keyword>
<dbReference type="FunFam" id="1.10.8.270:FF:000039">
    <property type="entry name" value="Cell division control protein 16"/>
    <property type="match status" value="1"/>
</dbReference>
<protein>
    <recommendedName>
        <fullName evidence="1">Rab-GAP TBC domain-containing protein</fullName>
    </recommendedName>
</protein>
<dbReference type="Gene3D" id="1.10.8.270">
    <property type="entry name" value="putative rabgap domain of human tbc1 domain family member 14 like domains"/>
    <property type="match status" value="2"/>
</dbReference>
<accession>A0A1Y2M692</accession>
<dbReference type="PROSITE" id="PS50086">
    <property type="entry name" value="TBC_RABGAP"/>
    <property type="match status" value="1"/>
</dbReference>
<dbReference type="Pfam" id="PF00566">
    <property type="entry name" value="RabGAP-TBC"/>
    <property type="match status" value="1"/>
</dbReference>
<dbReference type="InterPro" id="IPR035969">
    <property type="entry name" value="Rab-GAP_TBC_sf"/>
</dbReference>
<dbReference type="FunCoup" id="A0A1Y2M692">
    <property type="interactions" value="143"/>
</dbReference>
<evidence type="ECO:0000259" key="1">
    <source>
        <dbReference type="PROSITE" id="PS50086"/>
    </source>
</evidence>
<dbReference type="PANTHER" id="PTHR22957">
    <property type="entry name" value="TBC1 DOMAIN FAMILY MEMBER GTPASE-ACTIVATING PROTEIN"/>
    <property type="match status" value="1"/>
</dbReference>